<sequence>MSYFKKFIQKPANKPNPEMSVVLLHILNVRIPATSQTNHHLRLKIIDGDSNHPNIKPHQFYHAQPQVKVNGSEVVLSVARNIPIQGTHLVLEIMELHILHNKTLFKVEVLWEDILCVLKQSDQEVVEYTIPNTQMKLTTKKASVILQLLQLTLICIYKGISSIITPT</sequence>
<keyword evidence="2" id="KW-1185">Reference proteome</keyword>
<reference evidence="1 2" key="1">
    <citation type="journal article" date="2019" name="Nat. Ecol. Evol.">
        <title>Megaphylogeny resolves global patterns of mushroom evolution.</title>
        <authorList>
            <person name="Varga T."/>
            <person name="Krizsan K."/>
            <person name="Foldi C."/>
            <person name="Dima B."/>
            <person name="Sanchez-Garcia M."/>
            <person name="Sanchez-Ramirez S."/>
            <person name="Szollosi G.J."/>
            <person name="Szarkandi J.G."/>
            <person name="Papp V."/>
            <person name="Albert L."/>
            <person name="Andreopoulos W."/>
            <person name="Angelini C."/>
            <person name="Antonin V."/>
            <person name="Barry K.W."/>
            <person name="Bougher N.L."/>
            <person name="Buchanan P."/>
            <person name="Buyck B."/>
            <person name="Bense V."/>
            <person name="Catcheside P."/>
            <person name="Chovatia M."/>
            <person name="Cooper J."/>
            <person name="Damon W."/>
            <person name="Desjardin D."/>
            <person name="Finy P."/>
            <person name="Geml J."/>
            <person name="Haridas S."/>
            <person name="Hughes K."/>
            <person name="Justo A."/>
            <person name="Karasinski D."/>
            <person name="Kautmanova I."/>
            <person name="Kiss B."/>
            <person name="Kocsube S."/>
            <person name="Kotiranta H."/>
            <person name="LaButti K.M."/>
            <person name="Lechner B.E."/>
            <person name="Liimatainen K."/>
            <person name="Lipzen A."/>
            <person name="Lukacs Z."/>
            <person name="Mihaltcheva S."/>
            <person name="Morgado L.N."/>
            <person name="Niskanen T."/>
            <person name="Noordeloos M.E."/>
            <person name="Ohm R.A."/>
            <person name="Ortiz-Santana B."/>
            <person name="Ovrebo C."/>
            <person name="Racz N."/>
            <person name="Riley R."/>
            <person name="Savchenko A."/>
            <person name="Shiryaev A."/>
            <person name="Soop K."/>
            <person name="Spirin V."/>
            <person name="Szebenyi C."/>
            <person name="Tomsovsky M."/>
            <person name="Tulloss R.E."/>
            <person name="Uehling J."/>
            <person name="Grigoriev I.V."/>
            <person name="Vagvolgyi C."/>
            <person name="Papp T."/>
            <person name="Martin F.M."/>
            <person name="Miettinen O."/>
            <person name="Hibbett D.S."/>
            <person name="Nagy L.G."/>
        </authorList>
    </citation>
    <scope>NUCLEOTIDE SEQUENCE [LARGE SCALE GENOMIC DNA]</scope>
    <source>
        <strain evidence="1 2">NL-1719</strain>
    </source>
</reference>
<dbReference type="Proteomes" id="UP000308600">
    <property type="component" value="Unassembled WGS sequence"/>
</dbReference>
<name>A0ACD2ZZZ4_9AGAR</name>
<dbReference type="EMBL" id="ML209212">
    <property type="protein sequence ID" value="TFK58745.1"/>
    <property type="molecule type" value="Genomic_DNA"/>
</dbReference>
<evidence type="ECO:0000313" key="2">
    <source>
        <dbReference type="Proteomes" id="UP000308600"/>
    </source>
</evidence>
<evidence type="ECO:0000313" key="1">
    <source>
        <dbReference type="EMBL" id="TFK58745.1"/>
    </source>
</evidence>
<organism evidence="1 2">
    <name type="scientific">Pluteus cervinus</name>
    <dbReference type="NCBI Taxonomy" id="181527"/>
    <lineage>
        <taxon>Eukaryota</taxon>
        <taxon>Fungi</taxon>
        <taxon>Dikarya</taxon>
        <taxon>Basidiomycota</taxon>
        <taxon>Agaricomycotina</taxon>
        <taxon>Agaricomycetes</taxon>
        <taxon>Agaricomycetidae</taxon>
        <taxon>Agaricales</taxon>
        <taxon>Pluteineae</taxon>
        <taxon>Pluteaceae</taxon>
        <taxon>Pluteus</taxon>
    </lineage>
</organism>
<accession>A0ACD2ZZZ4</accession>
<protein>
    <submittedName>
        <fullName evidence="1">Uncharacterized protein</fullName>
    </submittedName>
</protein>
<gene>
    <name evidence="1" type="ORF">BDN72DRAFT_906447</name>
</gene>
<proteinExistence type="predicted"/>